<comment type="caution">
    <text evidence="1">The sequence shown here is derived from an EMBL/GenBank/DDBJ whole genome shotgun (WGS) entry which is preliminary data.</text>
</comment>
<name>A0A4D4JAJ3_9PSEU</name>
<keyword evidence="2" id="KW-1185">Reference proteome</keyword>
<dbReference type="AlphaFoldDB" id="A0A4D4JAJ3"/>
<reference evidence="2" key="1">
    <citation type="submission" date="2019-04" db="EMBL/GenBank/DDBJ databases">
        <title>Draft genome sequence of Pseudonocardiaceae bacterium SL3-2-4.</title>
        <authorList>
            <person name="Ningsih F."/>
            <person name="Yokota A."/>
            <person name="Sakai Y."/>
            <person name="Nanatani K."/>
            <person name="Yabe S."/>
            <person name="Oetari A."/>
            <person name="Sjamsuridzal W."/>
        </authorList>
    </citation>
    <scope>NUCLEOTIDE SEQUENCE [LARGE SCALE GENOMIC DNA]</scope>
    <source>
        <strain evidence="2">SL3-2-4</strain>
    </source>
</reference>
<gene>
    <name evidence="1" type="ORF">GTS_54680</name>
</gene>
<evidence type="ECO:0000313" key="1">
    <source>
        <dbReference type="EMBL" id="GDY33835.1"/>
    </source>
</evidence>
<sequence>MRLAMSGRLQRNHFLLMIGGAVLPVLVSAEGNPMLLEPAQGRCLMTYTASAVAPEEMRTGPIYPGCCGCFPPMSR</sequence>
<evidence type="ECO:0000313" key="2">
    <source>
        <dbReference type="Proteomes" id="UP000298860"/>
    </source>
</evidence>
<dbReference type="EMBL" id="BJFL01000061">
    <property type="protein sequence ID" value="GDY33835.1"/>
    <property type="molecule type" value="Genomic_DNA"/>
</dbReference>
<accession>A0A4D4JAJ3</accession>
<dbReference type="Proteomes" id="UP000298860">
    <property type="component" value="Unassembled WGS sequence"/>
</dbReference>
<proteinExistence type="predicted"/>
<organism evidence="1 2">
    <name type="scientific">Gandjariella thermophila</name>
    <dbReference type="NCBI Taxonomy" id="1931992"/>
    <lineage>
        <taxon>Bacteria</taxon>
        <taxon>Bacillati</taxon>
        <taxon>Actinomycetota</taxon>
        <taxon>Actinomycetes</taxon>
        <taxon>Pseudonocardiales</taxon>
        <taxon>Pseudonocardiaceae</taxon>
        <taxon>Gandjariella</taxon>
    </lineage>
</organism>
<protein>
    <submittedName>
        <fullName evidence="1">Uncharacterized protein</fullName>
    </submittedName>
</protein>